<comment type="caution">
    <text evidence="7">The sequence shown here is derived from an EMBL/GenBank/DDBJ whole genome shotgun (WGS) entry which is preliminary data.</text>
</comment>
<dbReference type="GO" id="GO:0010494">
    <property type="term" value="C:cytoplasmic stress granule"/>
    <property type="evidence" value="ECO:0007669"/>
    <property type="project" value="UniProtKB-SubCell"/>
</dbReference>
<gene>
    <name evidence="7" type="primary">MCRIP2_1</name>
    <name evidence="7" type="ORF">FJT64_008509</name>
</gene>
<dbReference type="Pfam" id="PF14799">
    <property type="entry name" value="FAM195"/>
    <property type="match status" value="1"/>
</dbReference>
<keyword evidence="4" id="KW-0963">Cytoplasm</keyword>
<dbReference type="OrthoDB" id="9983138at2759"/>
<dbReference type="EMBL" id="VIIS01001724">
    <property type="protein sequence ID" value="KAF0293751.1"/>
    <property type="molecule type" value="Genomic_DNA"/>
</dbReference>
<evidence type="ECO:0000256" key="2">
    <source>
        <dbReference type="ARBA" id="ARBA00004210"/>
    </source>
</evidence>
<dbReference type="InterPro" id="IPR029428">
    <property type="entry name" value="MCRIP"/>
</dbReference>
<name>A0A6A4VJG2_AMPAM</name>
<evidence type="ECO:0000256" key="1">
    <source>
        <dbReference type="ARBA" id="ARBA00004123"/>
    </source>
</evidence>
<evidence type="ECO:0000256" key="4">
    <source>
        <dbReference type="ARBA" id="ARBA00022490"/>
    </source>
</evidence>
<keyword evidence="8" id="KW-1185">Reference proteome</keyword>
<dbReference type="Proteomes" id="UP000440578">
    <property type="component" value="Unassembled WGS sequence"/>
</dbReference>
<reference evidence="7 8" key="1">
    <citation type="submission" date="2019-07" db="EMBL/GenBank/DDBJ databases">
        <title>Draft genome assembly of a fouling barnacle, Amphibalanus amphitrite (Darwin, 1854): The first reference genome for Thecostraca.</title>
        <authorList>
            <person name="Kim W."/>
        </authorList>
    </citation>
    <scope>NUCLEOTIDE SEQUENCE [LARGE SCALE GENOMIC DNA]</scope>
    <source>
        <strain evidence="7">SNU_AA5</strain>
        <tissue evidence="7">Soma without cirri and trophi</tissue>
    </source>
</reference>
<proteinExistence type="inferred from homology"/>
<sequence>MYTVSKGPSKIVARTRRGLSQKLDSLDALRELTRKSSSDSSPPSSPETRSVADLEISSPRPVFSERRRQNSRHKPQPTISPQHEEVVRYLEHTWSRVQEELDSSNGEDAAESFYYDQREVHPALLDFEPFDLESWWGRRLYQQLTGSSTTS</sequence>
<evidence type="ECO:0000313" key="8">
    <source>
        <dbReference type="Proteomes" id="UP000440578"/>
    </source>
</evidence>
<protein>
    <submittedName>
        <fullName evidence="7">MAPK regulated corepressor interacting protein 2</fullName>
    </submittedName>
</protein>
<evidence type="ECO:0000256" key="3">
    <source>
        <dbReference type="ARBA" id="ARBA00010821"/>
    </source>
</evidence>
<feature type="region of interest" description="Disordered" evidence="6">
    <location>
        <begin position="1"/>
        <end position="83"/>
    </location>
</feature>
<comment type="subcellular location">
    <subcellularLocation>
        <location evidence="2">Cytoplasm</location>
        <location evidence="2">Stress granule</location>
    </subcellularLocation>
    <subcellularLocation>
        <location evidence="1">Nucleus</location>
    </subcellularLocation>
</comment>
<evidence type="ECO:0000256" key="6">
    <source>
        <dbReference type="SAM" id="MobiDB-lite"/>
    </source>
</evidence>
<feature type="compositionally biased region" description="Basic and acidic residues" evidence="6">
    <location>
        <begin position="24"/>
        <end position="37"/>
    </location>
</feature>
<evidence type="ECO:0000313" key="7">
    <source>
        <dbReference type="EMBL" id="KAF0293753.1"/>
    </source>
</evidence>
<dbReference type="EMBL" id="VIIS01001724">
    <property type="protein sequence ID" value="KAF0293753.1"/>
    <property type="molecule type" value="Genomic_DNA"/>
</dbReference>
<accession>A0A6A4VJG2</accession>
<dbReference type="AlphaFoldDB" id="A0A6A4VJG2"/>
<evidence type="ECO:0000256" key="5">
    <source>
        <dbReference type="ARBA" id="ARBA00023242"/>
    </source>
</evidence>
<organism evidence="7 8">
    <name type="scientific">Amphibalanus amphitrite</name>
    <name type="common">Striped barnacle</name>
    <name type="synonym">Balanus amphitrite</name>
    <dbReference type="NCBI Taxonomy" id="1232801"/>
    <lineage>
        <taxon>Eukaryota</taxon>
        <taxon>Metazoa</taxon>
        <taxon>Ecdysozoa</taxon>
        <taxon>Arthropoda</taxon>
        <taxon>Crustacea</taxon>
        <taxon>Multicrustacea</taxon>
        <taxon>Cirripedia</taxon>
        <taxon>Thoracica</taxon>
        <taxon>Thoracicalcarea</taxon>
        <taxon>Balanomorpha</taxon>
        <taxon>Balanoidea</taxon>
        <taxon>Balanidae</taxon>
        <taxon>Amphibalaninae</taxon>
        <taxon>Amphibalanus</taxon>
    </lineage>
</organism>
<comment type="similarity">
    <text evidence="3">Belongs to the MCRIP family.</text>
</comment>
<keyword evidence="5" id="KW-0539">Nucleus</keyword>
<dbReference type="GO" id="GO:0005634">
    <property type="term" value="C:nucleus"/>
    <property type="evidence" value="ECO:0007669"/>
    <property type="project" value="UniProtKB-SubCell"/>
</dbReference>